<dbReference type="PANTHER" id="PTHR48407">
    <property type="entry name" value="CRANIOFACIAL DEVELOPMENT PROTEIN 1"/>
    <property type="match status" value="1"/>
</dbReference>
<evidence type="ECO:0000313" key="6">
    <source>
        <dbReference type="Proteomes" id="UP000285146"/>
    </source>
</evidence>
<gene>
    <name evidence="5" type="ORF">VPNG_00564</name>
</gene>
<organism evidence="5 6">
    <name type="scientific">Cytospora leucostoma</name>
    <dbReference type="NCBI Taxonomy" id="1230097"/>
    <lineage>
        <taxon>Eukaryota</taxon>
        <taxon>Fungi</taxon>
        <taxon>Dikarya</taxon>
        <taxon>Ascomycota</taxon>
        <taxon>Pezizomycotina</taxon>
        <taxon>Sordariomycetes</taxon>
        <taxon>Sordariomycetidae</taxon>
        <taxon>Diaporthales</taxon>
        <taxon>Cytosporaceae</taxon>
        <taxon>Cytospora</taxon>
    </lineage>
</organism>
<evidence type="ECO:0000256" key="2">
    <source>
        <dbReference type="ARBA" id="ARBA00019138"/>
    </source>
</evidence>
<sequence>MPPEAVIDEEDYASSEDSDFAPDDAPDQGDGQSSDSEGDGEGDGKGAPKPAAPATKRKRHRQTGDGAGDAAEDLGFENSGDEAIIEKGKKRRKKGPQARQIDDEGGEGGLIKTRSMRAVEKAERKAQVVSGPVTVDVDALWASMAAAPVVPAKQAADSTTDEPTTAAAQGAGQNKAQAAAGKGGEPGEMVRIKRTYNFAGKVHTEEKLVPRESAEARLYLASQAGKKGEGADDASAAADDGQADDQPDRRMPRRAFRSAFEPVVIVSTEQGGQQQQQQQQQLGRRTDLNLGMAVRMQARQDRARKVNVVEKSRMDWAGFVDKEGIKDELALAGKAKGSFADRQDFLARSEARREEDARRVRMAGKV</sequence>
<reference evidence="5 6" key="1">
    <citation type="submission" date="2015-09" db="EMBL/GenBank/DDBJ databases">
        <title>Host preference determinants of Valsa canker pathogens revealed by comparative genomics.</title>
        <authorList>
            <person name="Yin Z."/>
            <person name="Huang L."/>
        </authorList>
    </citation>
    <scope>NUCLEOTIDE SEQUENCE [LARGE SCALE GENOMIC DNA]</scope>
    <source>
        <strain evidence="5 6">SXYLt</strain>
    </source>
</reference>
<dbReference type="InterPro" id="IPR027124">
    <property type="entry name" value="Swc5/CFDP1/2"/>
</dbReference>
<feature type="region of interest" description="Disordered" evidence="3">
    <location>
        <begin position="1"/>
        <end position="114"/>
    </location>
</feature>
<feature type="domain" description="BCNT-C" evidence="4">
    <location>
        <begin position="286"/>
        <end position="366"/>
    </location>
</feature>
<dbReference type="Proteomes" id="UP000285146">
    <property type="component" value="Unassembled WGS sequence"/>
</dbReference>
<dbReference type="EMBL" id="LKEB01000002">
    <property type="protein sequence ID" value="ROW17594.1"/>
    <property type="molecule type" value="Genomic_DNA"/>
</dbReference>
<dbReference type="Pfam" id="PF07572">
    <property type="entry name" value="BCNT"/>
    <property type="match status" value="1"/>
</dbReference>
<feature type="compositionally biased region" description="Low complexity" evidence="3">
    <location>
        <begin position="166"/>
        <end position="180"/>
    </location>
</feature>
<dbReference type="GO" id="GO:0000812">
    <property type="term" value="C:Swr1 complex"/>
    <property type="evidence" value="ECO:0007669"/>
    <property type="project" value="TreeGrafter"/>
</dbReference>
<dbReference type="InterPro" id="IPR011421">
    <property type="entry name" value="BCNT-C"/>
</dbReference>
<feature type="region of interest" description="Disordered" evidence="3">
    <location>
        <begin position="224"/>
        <end position="250"/>
    </location>
</feature>
<dbReference type="AlphaFoldDB" id="A0A423XMB1"/>
<comment type="similarity">
    <text evidence="1">Belongs to the SWC5 family.</text>
</comment>
<feature type="compositionally biased region" description="Acidic residues" evidence="3">
    <location>
        <begin position="1"/>
        <end position="27"/>
    </location>
</feature>
<dbReference type="PROSITE" id="PS51279">
    <property type="entry name" value="BCNT_C"/>
    <property type="match status" value="1"/>
</dbReference>
<evidence type="ECO:0000313" key="5">
    <source>
        <dbReference type="EMBL" id="ROW17594.1"/>
    </source>
</evidence>
<feature type="region of interest" description="Disordered" evidence="3">
    <location>
        <begin position="150"/>
        <end position="189"/>
    </location>
</feature>
<dbReference type="FunCoup" id="A0A423XMB1">
    <property type="interactions" value="429"/>
</dbReference>
<name>A0A423XMB1_9PEZI</name>
<comment type="caution">
    <text evidence="5">The sequence shown here is derived from an EMBL/GenBank/DDBJ whole genome shotgun (WGS) entry which is preliminary data.</text>
</comment>
<evidence type="ECO:0000256" key="3">
    <source>
        <dbReference type="SAM" id="MobiDB-lite"/>
    </source>
</evidence>
<dbReference type="InParanoid" id="A0A423XMB1"/>
<keyword evidence="6" id="KW-1185">Reference proteome</keyword>
<proteinExistence type="inferred from homology"/>
<evidence type="ECO:0000259" key="4">
    <source>
        <dbReference type="PROSITE" id="PS51279"/>
    </source>
</evidence>
<evidence type="ECO:0000256" key="1">
    <source>
        <dbReference type="ARBA" id="ARBA00010465"/>
    </source>
</evidence>
<dbReference type="STRING" id="1230097.A0A423XMB1"/>
<accession>A0A423XMB1</accession>
<dbReference type="OrthoDB" id="445677at2759"/>
<protein>
    <recommendedName>
        <fullName evidence="2">SWR1-complex protein 5</fullName>
    </recommendedName>
</protein>
<dbReference type="PANTHER" id="PTHR48407:SF1">
    <property type="entry name" value="CRANIOFACIAL DEVELOPMENT PROTEIN 1"/>
    <property type="match status" value="1"/>
</dbReference>